<feature type="transmembrane region" description="Helical" evidence="2">
    <location>
        <begin position="246"/>
        <end position="264"/>
    </location>
</feature>
<organism evidence="3 4">
    <name type="scientific">Kineosporia mesophila</name>
    <dbReference type="NCBI Taxonomy" id="566012"/>
    <lineage>
        <taxon>Bacteria</taxon>
        <taxon>Bacillati</taxon>
        <taxon>Actinomycetota</taxon>
        <taxon>Actinomycetes</taxon>
        <taxon>Kineosporiales</taxon>
        <taxon>Kineosporiaceae</taxon>
        <taxon>Kineosporia</taxon>
    </lineage>
</organism>
<evidence type="ECO:0000313" key="3">
    <source>
        <dbReference type="EMBL" id="GAA3635145.1"/>
    </source>
</evidence>
<feature type="transmembrane region" description="Helical" evidence="2">
    <location>
        <begin position="44"/>
        <end position="62"/>
    </location>
</feature>
<dbReference type="Proteomes" id="UP001501074">
    <property type="component" value="Unassembled WGS sequence"/>
</dbReference>
<accession>A0ABP7ALR2</accession>
<feature type="region of interest" description="Disordered" evidence="1">
    <location>
        <begin position="300"/>
        <end position="358"/>
    </location>
</feature>
<reference evidence="4" key="1">
    <citation type="journal article" date="2019" name="Int. J. Syst. Evol. Microbiol.">
        <title>The Global Catalogue of Microorganisms (GCM) 10K type strain sequencing project: providing services to taxonomists for standard genome sequencing and annotation.</title>
        <authorList>
            <consortium name="The Broad Institute Genomics Platform"/>
            <consortium name="The Broad Institute Genome Sequencing Center for Infectious Disease"/>
            <person name="Wu L."/>
            <person name="Ma J."/>
        </authorList>
    </citation>
    <scope>NUCLEOTIDE SEQUENCE [LARGE SCALE GENOMIC DNA]</scope>
    <source>
        <strain evidence="4">JCM 16902</strain>
    </source>
</reference>
<dbReference type="EMBL" id="BAAAZO010000012">
    <property type="protein sequence ID" value="GAA3635145.1"/>
    <property type="molecule type" value="Genomic_DNA"/>
</dbReference>
<keyword evidence="2" id="KW-1133">Transmembrane helix</keyword>
<keyword evidence="4" id="KW-1185">Reference proteome</keyword>
<protein>
    <submittedName>
        <fullName evidence="3">Uncharacterized protein</fullName>
    </submittedName>
</protein>
<proteinExistence type="predicted"/>
<feature type="transmembrane region" description="Helical" evidence="2">
    <location>
        <begin position="483"/>
        <end position="501"/>
    </location>
</feature>
<feature type="transmembrane region" description="Helical" evidence="2">
    <location>
        <begin position="443"/>
        <end position="463"/>
    </location>
</feature>
<sequence length="708" mass="73724">MPAGIAERPELVRRLRISRAAALWTALAGVVLVALLWPEMRSPVQGFAKVYGLFIVGFLIAVTRTMRWTTAARMYALALLWSLVAVVALLVLFPDGPAPSTIGLAEESLKLAPVAALAFVVPRRARQFSVTDWLLLGFTAGLAFQAVREMAHEVSGSDSPGTQFVSTAIITATVGLAIVVWRRAAVSSGAGAVVLRGFALAAPVLVGWLAVSGRTVDDPSGATASVPLPLRWGRQVVEALPLHERVPSVALLAAVLVLALLVDARHLLAVDARRGDLTILPVPWLAVWWTHAWSSRLVIEGPPDPVGEDTAEDDADPRRSGAQDNAAERDDAKAHSGGRRASRAASRKGGAARSSGGEVLGASGRAVAEAWRTLVVATCALVAYASRDRVVILAAHAGATGESRLTRLVRGRAAAEMVRHARREAFTTQAGPGGSRAVPGWRVSAAAVLMILLAGAWLAGGWPSGPVGEGPPNPGVWWSGLTVWRQLMVVGGLIALAGLSAGSLGQAFGVSGAAPYLASHGRGAATFVRDPRSAVRAYLSRVTPGALLTDGAELTLTFVPVNFGGAVQNRAVRLTAEDYLHAFDLGGVSDFLAKAEDFSELAARAVPEHGYHDVIIQGMSTGLGFSHRALARLILNDANYGGGPVRLVSGAVGGVGAATAQNLADKLGVEVLAPSGTVFAFRSGRLVVGPSPLATSGRWIPFRPGASR</sequence>
<comment type="caution">
    <text evidence="3">The sequence shown here is derived from an EMBL/GenBank/DDBJ whole genome shotgun (WGS) entry which is preliminary data.</text>
</comment>
<feature type="transmembrane region" description="Helical" evidence="2">
    <location>
        <begin position="74"/>
        <end position="94"/>
    </location>
</feature>
<evidence type="ECO:0000256" key="2">
    <source>
        <dbReference type="SAM" id="Phobius"/>
    </source>
</evidence>
<feature type="transmembrane region" description="Helical" evidence="2">
    <location>
        <begin position="163"/>
        <end position="181"/>
    </location>
</feature>
<feature type="compositionally biased region" description="Low complexity" evidence="1">
    <location>
        <begin position="347"/>
        <end position="357"/>
    </location>
</feature>
<gene>
    <name evidence="3" type="ORF">GCM10022223_61930</name>
</gene>
<feature type="transmembrane region" description="Helical" evidence="2">
    <location>
        <begin position="193"/>
        <end position="211"/>
    </location>
</feature>
<feature type="compositionally biased region" description="Basic and acidic residues" evidence="1">
    <location>
        <begin position="316"/>
        <end position="334"/>
    </location>
</feature>
<feature type="compositionally biased region" description="Basic residues" evidence="1">
    <location>
        <begin position="336"/>
        <end position="346"/>
    </location>
</feature>
<name>A0ABP7ALR2_9ACTN</name>
<evidence type="ECO:0000256" key="1">
    <source>
        <dbReference type="SAM" id="MobiDB-lite"/>
    </source>
</evidence>
<keyword evidence="2" id="KW-0812">Transmembrane</keyword>
<dbReference type="RefSeq" id="WP_231487964.1">
    <property type="nucleotide sequence ID" value="NZ_BAAAZO010000012.1"/>
</dbReference>
<keyword evidence="2" id="KW-0472">Membrane</keyword>
<evidence type="ECO:0000313" key="4">
    <source>
        <dbReference type="Proteomes" id="UP001501074"/>
    </source>
</evidence>
<feature type="transmembrane region" description="Helical" evidence="2">
    <location>
        <begin position="21"/>
        <end position="38"/>
    </location>
</feature>
<feature type="compositionally biased region" description="Acidic residues" evidence="1">
    <location>
        <begin position="306"/>
        <end position="315"/>
    </location>
</feature>